<gene>
    <name evidence="7" type="primary">vsr</name>
    <name evidence="7" type="ORF">CG710_020690</name>
</gene>
<dbReference type="OrthoDB" id="9801520at2"/>
<organism evidence="7 8">
    <name type="scientific">Lachnotalea glycerini</name>
    <dbReference type="NCBI Taxonomy" id="1763509"/>
    <lineage>
        <taxon>Bacteria</taxon>
        <taxon>Bacillati</taxon>
        <taxon>Bacillota</taxon>
        <taxon>Clostridia</taxon>
        <taxon>Lachnospirales</taxon>
        <taxon>Lachnospiraceae</taxon>
        <taxon>Lachnotalea</taxon>
    </lineage>
</organism>
<dbReference type="SUPFAM" id="SSF52980">
    <property type="entry name" value="Restriction endonuclease-like"/>
    <property type="match status" value="1"/>
</dbReference>
<keyword evidence="8" id="KW-1185">Reference proteome</keyword>
<dbReference type="EC" id="3.1.-.-" evidence="6"/>
<keyword evidence="4 6" id="KW-0378">Hydrolase</keyword>
<keyword evidence="3 6" id="KW-0227">DNA damage</keyword>
<comment type="similarity">
    <text evidence="6">Belongs to the vsr family.</text>
</comment>
<dbReference type="Proteomes" id="UP000216411">
    <property type="component" value="Unassembled WGS sequence"/>
</dbReference>
<dbReference type="EMBL" id="NOKA02000108">
    <property type="protein sequence ID" value="RDY27486.1"/>
    <property type="molecule type" value="Genomic_DNA"/>
</dbReference>
<sequence>MDVHSEKTRSFNMSQIKSKNTKPEEMVRKYLFKQGFRYRKNVKTLPGCPDIVLKKHSTVIFVNGCFWHVHEGCSLFKWPDSNKEFWERKLLGNRNRDRENIEKLKKMNWNVIIVWECELKKKTREKRLLHLCQEILIKKDE</sequence>
<dbReference type="Pfam" id="PF03852">
    <property type="entry name" value="Vsr"/>
    <property type="match status" value="1"/>
</dbReference>
<comment type="caution">
    <text evidence="7">The sequence shown here is derived from an EMBL/GenBank/DDBJ whole genome shotgun (WGS) entry which is preliminary data.</text>
</comment>
<dbReference type="GO" id="GO:0004519">
    <property type="term" value="F:endonuclease activity"/>
    <property type="evidence" value="ECO:0007669"/>
    <property type="project" value="UniProtKB-KW"/>
</dbReference>
<keyword evidence="1 6" id="KW-0540">Nuclease</keyword>
<dbReference type="GO" id="GO:0006298">
    <property type="term" value="P:mismatch repair"/>
    <property type="evidence" value="ECO:0007669"/>
    <property type="project" value="UniProtKB-UniRule"/>
</dbReference>
<evidence type="ECO:0000256" key="2">
    <source>
        <dbReference type="ARBA" id="ARBA00022759"/>
    </source>
</evidence>
<evidence type="ECO:0000256" key="1">
    <source>
        <dbReference type="ARBA" id="ARBA00022722"/>
    </source>
</evidence>
<name>A0A371J491_9FIRM</name>
<evidence type="ECO:0000256" key="4">
    <source>
        <dbReference type="ARBA" id="ARBA00022801"/>
    </source>
</evidence>
<dbReference type="AlphaFoldDB" id="A0A371J491"/>
<dbReference type="GO" id="GO:0016787">
    <property type="term" value="F:hydrolase activity"/>
    <property type="evidence" value="ECO:0007669"/>
    <property type="project" value="UniProtKB-KW"/>
</dbReference>
<dbReference type="InterPro" id="IPR011335">
    <property type="entry name" value="Restrct_endonuc-II-like"/>
</dbReference>
<dbReference type="InterPro" id="IPR004603">
    <property type="entry name" value="DNA_mismatch_endonuc_vsr"/>
</dbReference>
<evidence type="ECO:0000256" key="6">
    <source>
        <dbReference type="PIRNR" id="PIRNR018267"/>
    </source>
</evidence>
<evidence type="ECO:0000256" key="3">
    <source>
        <dbReference type="ARBA" id="ARBA00022763"/>
    </source>
</evidence>
<dbReference type="Gene3D" id="3.40.960.10">
    <property type="entry name" value="VSR Endonuclease"/>
    <property type="match status" value="1"/>
</dbReference>
<dbReference type="NCBIfam" id="TIGR00632">
    <property type="entry name" value="vsr"/>
    <property type="match status" value="1"/>
</dbReference>
<dbReference type="RefSeq" id="WP_094376037.1">
    <property type="nucleotide sequence ID" value="NZ_NOKA02000108.1"/>
</dbReference>
<reference evidence="7 8" key="1">
    <citation type="journal article" date="2017" name="Genome Announc.">
        <title>Draft Genome Sequence of a Sporulating and Motile Strain of Lachnotalea glycerini Isolated from Water in Quebec City, Canada.</title>
        <authorList>
            <person name="Maheux A.F."/>
            <person name="Boudreau D.K."/>
            <person name="Berube E."/>
            <person name="Boissinot M."/>
            <person name="Raymond F."/>
            <person name="Brodeur S."/>
            <person name="Corbeil J."/>
            <person name="Isabel S."/>
            <person name="Omar R.F."/>
            <person name="Bergeron M.G."/>
        </authorList>
    </citation>
    <scope>NUCLEOTIDE SEQUENCE [LARGE SCALE GENOMIC DNA]</scope>
    <source>
        <strain evidence="7 8">CCRI-19302</strain>
    </source>
</reference>
<dbReference type="CDD" id="cd00221">
    <property type="entry name" value="Vsr"/>
    <property type="match status" value="1"/>
</dbReference>
<evidence type="ECO:0000256" key="5">
    <source>
        <dbReference type="ARBA" id="ARBA00023204"/>
    </source>
</evidence>
<comment type="function">
    <text evidence="6">May nick specific sequences that contain T:G mispairs resulting from m5C-deamination.</text>
</comment>
<dbReference type="PIRSF" id="PIRSF018267">
    <property type="entry name" value="VSR_endonuc"/>
    <property type="match status" value="1"/>
</dbReference>
<evidence type="ECO:0000313" key="7">
    <source>
        <dbReference type="EMBL" id="RDY27486.1"/>
    </source>
</evidence>
<evidence type="ECO:0000313" key="8">
    <source>
        <dbReference type="Proteomes" id="UP000216411"/>
    </source>
</evidence>
<keyword evidence="2 6" id="KW-0255">Endonuclease</keyword>
<proteinExistence type="inferred from homology"/>
<keyword evidence="5 6" id="KW-0234">DNA repair</keyword>
<protein>
    <recommendedName>
        <fullName evidence="6">Very short patch repair endonuclease</fullName>
        <ecNumber evidence="6">3.1.-.-</ecNumber>
    </recommendedName>
</protein>
<accession>A0A371J491</accession>